<dbReference type="Proteomes" id="UP000006281">
    <property type="component" value="Chromosome"/>
</dbReference>
<gene>
    <name evidence="3" type="ordered locus">BN6_42850</name>
</gene>
<keyword evidence="4" id="KW-1185">Reference proteome</keyword>
<dbReference type="eggNOG" id="COG1846">
    <property type="taxonomic scope" value="Bacteria"/>
</dbReference>
<proteinExistence type="predicted"/>
<dbReference type="SUPFAM" id="SSF46785">
    <property type="entry name" value="Winged helix' DNA-binding domain"/>
    <property type="match status" value="1"/>
</dbReference>
<dbReference type="STRING" id="1179773.BN6_42850"/>
<dbReference type="PATRIC" id="fig|1179773.3.peg.4288"/>
<feature type="compositionally biased region" description="Polar residues" evidence="1">
    <location>
        <begin position="60"/>
        <end position="70"/>
    </location>
</feature>
<accession>K0K4X4</accession>
<feature type="region of interest" description="Disordered" evidence="1">
    <location>
        <begin position="23"/>
        <end position="70"/>
    </location>
</feature>
<evidence type="ECO:0000259" key="2">
    <source>
        <dbReference type="Pfam" id="PF12802"/>
    </source>
</evidence>
<name>K0K4X4_SACES</name>
<reference evidence="3 4" key="1">
    <citation type="journal article" date="2012" name="BMC Genomics">
        <title>Complete genome sequence of Saccharothrix espanaensis DSM 44229T and comparison to the other completely sequenced Pseudonocardiaceae.</title>
        <authorList>
            <person name="Strobel T."/>
            <person name="Al-Dilaimi A."/>
            <person name="Blom J."/>
            <person name="Gessner A."/>
            <person name="Kalinowski J."/>
            <person name="Luzhetska M."/>
            <person name="Puhler A."/>
            <person name="Szczepanowski R."/>
            <person name="Bechthold A."/>
            <person name="Ruckert C."/>
        </authorList>
    </citation>
    <scope>NUCLEOTIDE SEQUENCE [LARGE SCALE GENOMIC DNA]</scope>
    <source>
        <strain evidence="4">ATCC 51144 / DSM 44229 / JCM 9112 / NBRC 15066 / NRRL 15764</strain>
    </source>
</reference>
<sequence>MFTDRSVPWSAACGRLRPEPRWSNNTIRYSDGSNLRRMTGEQPVPGPPCRPTTGLPSGFPHTSQYTRLPSPTSSIPCSYGSISGYTLDTIPTSRGKLQQRCYIRGVADNPTTDFLGTRLRHLLEQLDGDVARTYTDLGLPGFRPRYTPIIRLVDTQGPQSLRQLATTIGVTHSAVSQTANQMRRDGYVELRTGTDARHRIVHLTDHTRTLLPTLYAEWDATNAATRQLDAELPHPLSDLVERTLQALADKSMHHRIRDHLPPHTP</sequence>
<dbReference type="HOGENOM" id="CLU_1049265_0_0_11"/>
<dbReference type="GO" id="GO:0003700">
    <property type="term" value="F:DNA-binding transcription factor activity"/>
    <property type="evidence" value="ECO:0007669"/>
    <property type="project" value="InterPro"/>
</dbReference>
<dbReference type="InterPro" id="IPR036388">
    <property type="entry name" value="WH-like_DNA-bd_sf"/>
</dbReference>
<organism evidence="3 4">
    <name type="scientific">Saccharothrix espanaensis (strain ATCC 51144 / DSM 44229 / JCM 9112 / NBRC 15066 / NRRL 15764)</name>
    <dbReference type="NCBI Taxonomy" id="1179773"/>
    <lineage>
        <taxon>Bacteria</taxon>
        <taxon>Bacillati</taxon>
        <taxon>Actinomycetota</taxon>
        <taxon>Actinomycetes</taxon>
        <taxon>Pseudonocardiales</taxon>
        <taxon>Pseudonocardiaceae</taxon>
        <taxon>Saccharothrix</taxon>
    </lineage>
</organism>
<evidence type="ECO:0000313" key="3">
    <source>
        <dbReference type="EMBL" id="CCH31568.1"/>
    </source>
</evidence>
<evidence type="ECO:0000313" key="4">
    <source>
        <dbReference type="Proteomes" id="UP000006281"/>
    </source>
</evidence>
<dbReference type="AlphaFoldDB" id="K0K4X4"/>
<protein>
    <recommendedName>
        <fullName evidence="2">HTH marR-type domain-containing protein</fullName>
    </recommendedName>
</protein>
<feature type="compositionally biased region" description="Polar residues" evidence="1">
    <location>
        <begin position="23"/>
        <end position="33"/>
    </location>
</feature>
<evidence type="ECO:0000256" key="1">
    <source>
        <dbReference type="SAM" id="MobiDB-lite"/>
    </source>
</evidence>
<dbReference type="EMBL" id="HE804045">
    <property type="protein sequence ID" value="CCH31568.1"/>
    <property type="molecule type" value="Genomic_DNA"/>
</dbReference>
<dbReference type="KEGG" id="sesp:BN6_42850"/>
<dbReference type="InterPro" id="IPR000835">
    <property type="entry name" value="HTH_MarR-typ"/>
</dbReference>
<dbReference type="Gene3D" id="1.10.10.10">
    <property type="entry name" value="Winged helix-like DNA-binding domain superfamily/Winged helix DNA-binding domain"/>
    <property type="match status" value="1"/>
</dbReference>
<feature type="domain" description="HTH marR-type" evidence="2">
    <location>
        <begin position="144"/>
        <end position="197"/>
    </location>
</feature>
<dbReference type="InterPro" id="IPR036390">
    <property type="entry name" value="WH_DNA-bd_sf"/>
</dbReference>
<dbReference type="Pfam" id="PF12802">
    <property type="entry name" value="MarR_2"/>
    <property type="match status" value="1"/>
</dbReference>